<organism evidence="3 4">
    <name type="scientific">Rhagologus leucostigma</name>
    <dbReference type="NCBI Taxonomy" id="156170"/>
    <lineage>
        <taxon>Eukaryota</taxon>
        <taxon>Metazoa</taxon>
        <taxon>Chordata</taxon>
        <taxon>Craniata</taxon>
        <taxon>Vertebrata</taxon>
        <taxon>Euteleostomi</taxon>
        <taxon>Archelosauria</taxon>
        <taxon>Archosauria</taxon>
        <taxon>Dinosauria</taxon>
        <taxon>Saurischia</taxon>
        <taxon>Theropoda</taxon>
        <taxon>Coelurosauria</taxon>
        <taxon>Aves</taxon>
        <taxon>Neognathae</taxon>
        <taxon>Neoaves</taxon>
        <taxon>Telluraves</taxon>
        <taxon>Australaves</taxon>
        <taxon>Passeriformes</taxon>
        <taxon>Corvoidea</taxon>
        <taxon>Pachycephalidae</taxon>
        <taxon>Rhagologus</taxon>
    </lineage>
</organism>
<evidence type="ECO:0000313" key="3">
    <source>
        <dbReference type="EMBL" id="NXB16727.1"/>
    </source>
</evidence>
<dbReference type="InterPro" id="IPR038847">
    <property type="entry name" value="Granulysin-like"/>
</dbReference>
<feature type="non-terminal residue" evidence="3">
    <location>
        <position position="1"/>
    </location>
</feature>
<gene>
    <name evidence="3" type="primary">Psap_3</name>
    <name evidence="3" type="ORF">RHALEU_R09417</name>
</gene>
<dbReference type="GO" id="GO:0061844">
    <property type="term" value="P:antimicrobial humoral immune response mediated by antimicrobial peptide"/>
    <property type="evidence" value="ECO:0007669"/>
    <property type="project" value="TreeGrafter"/>
</dbReference>
<evidence type="ECO:0000313" key="4">
    <source>
        <dbReference type="Proteomes" id="UP000564948"/>
    </source>
</evidence>
<sequence length="86" mass="9203">DGVAQGRGIKCRLCTKALKKIQALAGDDPDEAAVVAVLKKGCQVLGRVKGKLCQQLVNKYRDQITEGLQNGDMPQDICTAMGICRS</sequence>
<dbReference type="InterPro" id="IPR008138">
    <property type="entry name" value="SapB_2"/>
</dbReference>
<dbReference type="SUPFAM" id="SSF47862">
    <property type="entry name" value="Saposin"/>
    <property type="match status" value="1"/>
</dbReference>
<dbReference type="SMART" id="SM00741">
    <property type="entry name" value="SapB"/>
    <property type="match status" value="1"/>
</dbReference>
<dbReference type="Pfam" id="PF03489">
    <property type="entry name" value="SapB_2"/>
    <property type="match status" value="1"/>
</dbReference>
<dbReference type="Gene3D" id="1.10.225.10">
    <property type="entry name" value="Saposin-like"/>
    <property type="match status" value="1"/>
</dbReference>
<dbReference type="PROSITE" id="PS50015">
    <property type="entry name" value="SAP_B"/>
    <property type="match status" value="1"/>
</dbReference>
<dbReference type="PANTHER" id="PTHR15541:SF2">
    <property type="entry name" value="GRANULYSIN"/>
    <property type="match status" value="1"/>
</dbReference>
<evidence type="ECO:0000259" key="2">
    <source>
        <dbReference type="PROSITE" id="PS50015"/>
    </source>
</evidence>
<feature type="domain" description="Saposin B-type" evidence="2">
    <location>
        <begin position="7"/>
        <end position="86"/>
    </location>
</feature>
<dbReference type="GO" id="GO:0031640">
    <property type="term" value="P:killing of cells of another organism"/>
    <property type="evidence" value="ECO:0007669"/>
    <property type="project" value="TreeGrafter"/>
</dbReference>
<dbReference type="EMBL" id="VZTD01001768">
    <property type="protein sequence ID" value="NXB16727.1"/>
    <property type="molecule type" value="Genomic_DNA"/>
</dbReference>
<dbReference type="InterPro" id="IPR008139">
    <property type="entry name" value="SaposinB_dom"/>
</dbReference>
<dbReference type="Proteomes" id="UP000564948">
    <property type="component" value="Unassembled WGS sequence"/>
</dbReference>
<feature type="non-terminal residue" evidence="3">
    <location>
        <position position="86"/>
    </location>
</feature>
<evidence type="ECO:0000256" key="1">
    <source>
        <dbReference type="ARBA" id="ARBA00023157"/>
    </source>
</evidence>
<accession>A0A7K8BNT4</accession>
<comment type="caution">
    <text evidence="3">The sequence shown here is derived from an EMBL/GenBank/DDBJ whole genome shotgun (WGS) entry which is preliminary data.</text>
</comment>
<protein>
    <submittedName>
        <fullName evidence="3">SAP protein</fullName>
    </submittedName>
</protein>
<dbReference type="GO" id="GO:0042742">
    <property type="term" value="P:defense response to bacterium"/>
    <property type="evidence" value="ECO:0007669"/>
    <property type="project" value="InterPro"/>
</dbReference>
<dbReference type="GO" id="GO:0044194">
    <property type="term" value="C:cytolytic granule"/>
    <property type="evidence" value="ECO:0007669"/>
    <property type="project" value="TreeGrafter"/>
</dbReference>
<proteinExistence type="predicted"/>
<dbReference type="AlphaFoldDB" id="A0A7K8BNT4"/>
<dbReference type="InterPro" id="IPR011001">
    <property type="entry name" value="Saposin-like"/>
</dbReference>
<keyword evidence="1" id="KW-1015">Disulfide bond</keyword>
<name>A0A7K8BNT4_9CORV</name>
<dbReference type="PANTHER" id="PTHR15541">
    <property type="entry name" value="GRANULYSIN RELATED"/>
    <property type="match status" value="1"/>
</dbReference>
<keyword evidence="4" id="KW-1185">Reference proteome</keyword>
<reference evidence="3 4" key="1">
    <citation type="submission" date="2019-09" db="EMBL/GenBank/DDBJ databases">
        <title>Bird 10,000 Genomes (B10K) Project - Family phase.</title>
        <authorList>
            <person name="Zhang G."/>
        </authorList>
    </citation>
    <scope>NUCLEOTIDE SEQUENCE [LARGE SCALE GENOMIC DNA]</scope>
    <source>
        <strain evidence="3">B10K-DU-029-40</strain>
        <tissue evidence="3">Muscle</tissue>
    </source>
</reference>